<dbReference type="OrthoDB" id="5763267at2"/>
<evidence type="ECO:0000313" key="3">
    <source>
        <dbReference type="Proteomes" id="UP000316649"/>
    </source>
</evidence>
<keyword evidence="1" id="KW-0812">Transmembrane</keyword>
<evidence type="ECO:0000313" key="2">
    <source>
        <dbReference type="EMBL" id="TVO77820.1"/>
    </source>
</evidence>
<accession>A0A558DVQ2</accession>
<keyword evidence="3" id="KW-1185">Reference proteome</keyword>
<organism evidence="2 3">
    <name type="scientific">Sedimenticola selenatireducens</name>
    <dbReference type="NCBI Taxonomy" id="191960"/>
    <lineage>
        <taxon>Bacteria</taxon>
        <taxon>Pseudomonadati</taxon>
        <taxon>Pseudomonadota</taxon>
        <taxon>Gammaproteobacteria</taxon>
        <taxon>Chromatiales</taxon>
        <taxon>Sedimenticolaceae</taxon>
        <taxon>Sedimenticola</taxon>
    </lineage>
</organism>
<feature type="transmembrane region" description="Helical" evidence="1">
    <location>
        <begin position="170"/>
        <end position="191"/>
    </location>
</feature>
<keyword evidence="1" id="KW-0472">Membrane</keyword>
<feature type="transmembrane region" description="Helical" evidence="1">
    <location>
        <begin position="104"/>
        <end position="122"/>
    </location>
</feature>
<dbReference type="EMBL" id="VMNH01000004">
    <property type="protein sequence ID" value="TVO77820.1"/>
    <property type="molecule type" value="Genomic_DNA"/>
</dbReference>
<evidence type="ECO:0000256" key="1">
    <source>
        <dbReference type="SAM" id="Phobius"/>
    </source>
</evidence>
<feature type="transmembrane region" description="Helical" evidence="1">
    <location>
        <begin position="80"/>
        <end position="98"/>
    </location>
</feature>
<dbReference type="AlphaFoldDB" id="A0A558DVQ2"/>
<comment type="caution">
    <text evidence="2">The sequence shown here is derived from an EMBL/GenBank/DDBJ whole genome shotgun (WGS) entry which is preliminary data.</text>
</comment>
<feature type="transmembrane region" description="Helical" evidence="1">
    <location>
        <begin position="38"/>
        <end position="59"/>
    </location>
</feature>
<dbReference type="Proteomes" id="UP000316649">
    <property type="component" value="Unassembled WGS sequence"/>
</dbReference>
<proteinExistence type="predicted"/>
<protein>
    <recommendedName>
        <fullName evidence="4">DUF4149 domain-containing protein</fullName>
    </recommendedName>
</protein>
<keyword evidence="1" id="KW-1133">Transmembrane helix</keyword>
<evidence type="ECO:0008006" key="4">
    <source>
        <dbReference type="Google" id="ProtNLM"/>
    </source>
</evidence>
<feature type="transmembrane region" description="Helical" evidence="1">
    <location>
        <begin position="12"/>
        <end position="32"/>
    </location>
</feature>
<name>A0A558DVQ2_9GAMM</name>
<gene>
    <name evidence="2" type="ORF">FHP88_03200</name>
</gene>
<sequence>MQRSLIRKEVMPFLLMFGALILATIISDALLHQFELAWIGRWLGIPGTLLILSSFIYSLRKRKKISFGKPKTLLTIHETLTWIGALFILVHAGIHVYAILPWLALIAMLTNVISGMTGKYLLDRSKRFLAEKKEIYNQQGFSAEEVDKKLFWDATTYDLMKQWRTIHLPITLAFAVLGLTHILSIFLFWQWK</sequence>
<reference evidence="2 3" key="1">
    <citation type="submission" date="2019-07" db="EMBL/GenBank/DDBJ databases">
        <title>The pathways for chlorine oxyanion respiration interact through the shared metabolite chlorate.</title>
        <authorList>
            <person name="Barnum T.P."/>
            <person name="Cheng Y."/>
            <person name="Hill K.A."/>
            <person name="Lucas L.N."/>
            <person name="Carlson H.K."/>
            <person name="Coates J.D."/>
        </authorList>
    </citation>
    <scope>NUCLEOTIDE SEQUENCE [LARGE SCALE GENOMIC DNA]</scope>
    <source>
        <strain evidence="2 3">BK-1</strain>
    </source>
</reference>
<dbReference type="RefSeq" id="WP_144357544.1">
    <property type="nucleotide sequence ID" value="NZ_VMNH01000004.1"/>
</dbReference>